<proteinExistence type="predicted"/>
<feature type="region of interest" description="Disordered" evidence="1">
    <location>
        <begin position="23"/>
        <end position="56"/>
    </location>
</feature>
<dbReference type="AlphaFoldDB" id="A0AAD9R9M0"/>
<gene>
    <name evidence="3" type="ORF">KPH14_012075</name>
</gene>
<evidence type="ECO:0008006" key="5">
    <source>
        <dbReference type="Google" id="ProtNLM"/>
    </source>
</evidence>
<keyword evidence="2" id="KW-0472">Membrane</keyword>
<sequence>MDLVRGVNCFVCYVLGVQKMKKRGNNDNKNAKNRQNDDKGKNDDKDKDKKDVARLDDDEAANQGFGEWLRSNDGVEMMRLFVIANSLLIFVTMAWPNMKETYTFIRDYFMEEEDDY</sequence>
<keyword evidence="4" id="KW-1185">Reference proteome</keyword>
<accession>A0AAD9R9M0</accession>
<evidence type="ECO:0000256" key="2">
    <source>
        <dbReference type="SAM" id="Phobius"/>
    </source>
</evidence>
<comment type="caution">
    <text evidence="3">The sequence shown here is derived from an EMBL/GenBank/DDBJ whole genome shotgun (WGS) entry which is preliminary data.</text>
</comment>
<evidence type="ECO:0000313" key="3">
    <source>
        <dbReference type="EMBL" id="KAK2575684.1"/>
    </source>
</evidence>
<organism evidence="3 4">
    <name type="scientific">Odynerus spinipes</name>
    <dbReference type="NCBI Taxonomy" id="1348599"/>
    <lineage>
        <taxon>Eukaryota</taxon>
        <taxon>Metazoa</taxon>
        <taxon>Ecdysozoa</taxon>
        <taxon>Arthropoda</taxon>
        <taxon>Hexapoda</taxon>
        <taxon>Insecta</taxon>
        <taxon>Pterygota</taxon>
        <taxon>Neoptera</taxon>
        <taxon>Endopterygota</taxon>
        <taxon>Hymenoptera</taxon>
        <taxon>Apocrita</taxon>
        <taxon>Aculeata</taxon>
        <taxon>Vespoidea</taxon>
        <taxon>Vespidae</taxon>
        <taxon>Eumeninae</taxon>
        <taxon>Odynerus</taxon>
    </lineage>
</organism>
<feature type="transmembrane region" description="Helical" evidence="2">
    <location>
        <begin position="77"/>
        <end position="96"/>
    </location>
</feature>
<feature type="compositionally biased region" description="Basic and acidic residues" evidence="1">
    <location>
        <begin position="24"/>
        <end position="55"/>
    </location>
</feature>
<evidence type="ECO:0000256" key="1">
    <source>
        <dbReference type="SAM" id="MobiDB-lite"/>
    </source>
</evidence>
<dbReference type="EMBL" id="JAIFRP010004410">
    <property type="protein sequence ID" value="KAK2575684.1"/>
    <property type="molecule type" value="Genomic_DNA"/>
</dbReference>
<keyword evidence="2" id="KW-1133">Transmembrane helix</keyword>
<reference evidence="3" key="1">
    <citation type="submission" date="2021-08" db="EMBL/GenBank/DDBJ databases">
        <authorList>
            <person name="Misof B."/>
            <person name="Oliver O."/>
            <person name="Podsiadlowski L."/>
            <person name="Donath A."/>
            <person name="Peters R."/>
            <person name="Mayer C."/>
            <person name="Rust J."/>
            <person name="Gunkel S."/>
            <person name="Lesny P."/>
            <person name="Martin S."/>
            <person name="Oeyen J.P."/>
            <person name="Petersen M."/>
            <person name="Panagiotis P."/>
            <person name="Wilbrandt J."/>
            <person name="Tanja T."/>
        </authorList>
    </citation>
    <scope>NUCLEOTIDE SEQUENCE</scope>
    <source>
        <strain evidence="3">GBR_01_08_01A</strain>
        <tissue evidence="3">Thorax + abdomen</tissue>
    </source>
</reference>
<reference evidence="3" key="2">
    <citation type="journal article" date="2023" name="Commun. Biol.">
        <title>Intrasexual cuticular hydrocarbon dimorphism in a wasp sheds light on hydrocarbon biosynthesis genes in Hymenoptera.</title>
        <authorList>
            <person name="Moris V.C."/>
            <person name="Podsiadlowski L."/>
            <person name="Martin S."/>
            <person name="Oeyen J.P."/>
            <person name="Donath A."/>
            <person name="Petersen M."/>
            <person name="Wilbrandt J."/>
            <person name="Misof B."/>
            <person name="Liedtke D."/>
            <person name="Thamm M."/>
            <person name="Scheiner R."/>
            <person name="Schmitt T."/>
            <person name="Niehuis O."/>
        </authorList>
    </citation>
    <scope>NUCLEOTIDE SEQUENCE</scope>
    <source>
        <strain evidence="3">GBR_01_08_01A</strain>
    </source>
</reference>
<keyword evidence="2" id="KW-0812">Transmembrane</keyword>
<name>A0AAD9R9M0_9HYME</name>
<evidence type="ECO:0000313" key="4">
    <source>
        <dbReference type="Proteomes" id="UP001258017"/>
    </source>
</evidence>
<protein>
    <recommendedName>
        <fullName evidence="5">Transmembrane protein</fullName>
    </recommendedName>
</protein>
<dbReference type="Proteomes" id="UP001258017">
    <property type="component" value="Unassembled WGS sequence"/>
</dbReference>